<keyword evidence="5" id="KW-1185">Reference proteome</keyword>
<reference evidence="4 5" key="1">
    <citation type="submission" date="2019-04" db="EMBL/GenBank/DDBJ databases">
        <title>Comparative genomics and transcriptomics to analyze fruiting body development in filamentous ascomycetes.</title>
        <authorList>
            <consortium name="DOE Joint Genome Institute"/>
            <person name="Lutkenhaus R."/>
            <person name="Traeger S."/>
            <person name="Breuer J."/>
            <person name="Kuo A."/>
            <person name="Lipzen A."/>
            <person name="Pangilinan J."/>
            <person name="Dilworth D."/>
            <person name="Sandor L."/>
            <person name="Poggeler S."/>
            <person name="Barry K."/>
            <person name="Grigoriev I.V."/>
            <person name="Nowrousian M."/>
        </authorList>
    </citation>
    <scope>NUCLEOTIDE SEQUENCE [LARGE SCALE GENOMIC DNA]</scope>
    <source>
        <strain evidence="4 5">CBS 389.68</strain>
    </source>
</reference>
<proteinExistence type="predicted"/>
<dbReference type="AlphaFoldDB" id="A0A4S2MQS0"/>
<feature type="compositionally biased region" description="Low complexity" evidence="2">
    <location>
        <begin position="37"/>
        <end position="52"/>
    </location>
</feature>
<sequence>MSATPGATSVNPPKIIKKRSRGKKILPDASSSAQDKATSAASAPSAETTNAPAPEPKDEKKFMVELAKRLRKSTKKLESIEKDEEKIKDLSPEEISTTMILNKDQLKKIEQKPITQAVHTELVELNKLYNEQLAVLQEIEDERTKQFEEKLAAEVKKAREEGRQEGREEVTNEAKDKVTSLVKFLRLAGYRRSIPSEITEDNQAIESLLVLLYSGDEIAIEACNKLSGSSSDKVEETLTVTYERLKELAYELRLDDEGEPEPEQPLPEEETIPSAVAEGTLTSDVAEASEPKQLEELPEVRLNGMIEPEPTPATEGTESTLETPQPEIDVSAPEPTMPEAPVVQETTETTKTTEPAPEAPESSVPPPITNEGANQAVETAARAKDDEFVNVEHRRGRGRGPFRGGDRDGHFRGRGRGFRGGRGGERGRGPFRGADRDGHFRGRGGRGRGGDHQVHSPVAASS</sequence>
<dbReference type="Proteomes" id="UP000298138">
    <property type="component" value="Unassembled WGS sequence"/>
</dbReference>
<feature type="region of interest" description="Disordered" evidence="2">
    <location>
        <begin position="1"/>
        <end position="60"/>
    </location>
</feature>
<feature type="compositionally biased region" description="Basic and acidic residues" evidence="2">
    <location>
        <begin position="289"/>
        <end position="299"/>
    </location>
</feature>
<evidence type="ECO:0000313" key="4">
    <source>
        <dbReference type="EMBL" id="TGZ77719.1"/>
    </source>
</evidence>
<accession>A0A4S2MQS0</accession>
<feature type="compositionally biased region" description="Polar residues" evidence="2">
    <location>
        <begin position="1"/>
        <end position="11"/>
    </location>
</feature>
<dbReference type="InParanoid" id="A0A4S2MQS0"/>
<evidence type="ECO:0000313" key="5">
    <source>
        <dbReference type="Proteomes" id="UP000298138"/>
    </source>
</evidence>
<feature type="compositionally biased region" description="Acidic residues" evidence="2">
    <location>
        <begin position="256"/>
        <end position="271"/>
    </location>
</feature>
<evidence type="ECO:0000259" key="3">
    <source>
        <dbReference type="Pfam" id="PF26434"/>
    </source>
</evidence>
<feature type="compositionally biased region" description="Low complexity" evidence="2">
    <location>
        <begin position="345"/>
        <end position="362"/>
    </location>
</feature>
<feature type="domain" description="YAG7-like dimerisation" evidence="3">
    <location>
        <begin position="172"/>
        <end position="250"/>
    </location>
</feature>
<feature type="coiled-coil region" evidence="1">
    <location>
        <begin position="63"/>
        <end position="90"/>
    </location>
</feature>
<evidence type="ECO:0000256" key="1">
    <source>
        <dbReference type="SAM" id="Coils"/>
    </source>
</evidence>
<gene>
    <name evidence="4" type="ORF">EX30DRAFT_374367</name>
</gene>
<dbReference type="OrthoDB" id="5399559at2759"/>
<dbReference type="STRING" id="341454.A0A4S2MQS0"/>
<dbReference type="EMBL" id="ML220149">
    <property type="protein sequence ID" value="TGZ77719.1"/>
    <property type="molecule type" value="Genomic_DNA"/>
</dbReference>
<name>A0A4S2MQS0_9PEZI</name>
<feature type="region of interest" description="Disordered" evidence="2">
    <location>
        <begin position="252"/>
        <end position="462"/>
    </location>
</feature>
<keyword evidence="1" id="KW-0175">Coiled coil</keyword>
<feature type="compositionally biased region" description="Basic and acidic residues" evidence="2">
    <location>
        <begin position="422"/>
        <end position="440"/>
    </location>
</feature>
<evidence type="ECO:0000256" key="2">
    <source>
        <dbReference type="SAM" id="MobiDB-lite"/>
    </source>
</evidence>
<feature type="compositionally biased region" description="Basic and acidic residues" evidence="2">
    <location>
        <begin position="381"/>
        <end position="393"/>
    </location>
</feature>
<feature type="compositionally biased region" description="Basic residues" evidence="2">
    <location>
        <begin position="15"/>
        <end position="24"/>
    </location>
</feature>
<protein>
    <recommendedName>
        <fullName evidence="3">YAG7-like dimerisation domain-containing protein</fullName>
    </recommendedName>
</protein>
<dbReference type="Pfam" id="PF26434">
    <property type="entry name" value="YAG7_C"/>
    <property type="match status" value="1"/>
</dbReference>
<organism evidence="4 5">
    <name type="scientific">Ascodesmis nigricans</name>
    <dbReference type="NCBI Taxonomy" id="341454"/>
    <lineage>
        <taxon>Eukaryota</taxon>
        <taxon>Fungi</taxon>
        <taxon>Dikarya</taxon>
        <taxon>Ascomycota</taxon>
        <taxon>Pezizomycotina</taxon>
        <taxon>Pezizomycetes</taxon>
        <taxon>Pezizales</taxon>
        <taxon>Ascodesmidaceae</taxon>
        <taxon>Ascodesmis</taxon>
    </lineage>
</organism>
<dbReference type="InterPro" id="IPR058602">
    <property type="entry name" value="YAG7_dimerisation_dom"/>
</dbReference>